<dbReference type="Proteomes" id="UP000747110">
    <property type="component" value="Unassembled WGS sequence"/>
</dbReference>
<proteinExistence type="predicted"/>
<feature type="transmembrane region" description="Helical" evidence="1">
    <location>
        <begin position="135"/>
        <end position="154"/>
    </location>
</feature>
<sequence length="171" mass="18916">MTLFLRNSDHGRGMGLKLPFAGGSRFSGFGGMAGRFQRARRPDTDANKRRIAFAGQKHSTAGSSGCCLPYRDCTNLILFCPECWCYLMGDVERTEGDALTARCYHCRSPLSLLRAVAAAAASSGCCFLQRLRCMLLPYFVLYMLTLFCPSYLYVHRAHSPMTCASTPLIES</sequence>
<accession>A0A8J4FKZ6</accession>
<gene>
    <name evidence="2" type="ORF">Vretifemale_8683</name>
</gene>
<reference evidence="2" key="1">
    <citation type="journal article" date="2021" name="Proc. Natl. Acad. Sci. U.S.A.">
        <title>Three genomes in the algal genus Volvox reveal the fate of a haploid sex-determining region after a transition to homothallism.</title>
        <authorList>
            <person name="Yamamoto K."/>
            <person name="Hamaji T."/>
            <person name="Kawai-Toyooka H."/>
            <person name="Matsuzaki R."/>
            <person name="Takahashi F."/>
            <person name="Nishimura Y."/>
            <person name="Kawachi M."/>
            <person name="Noguchi H."/>
            <person name="Minakuchi Y."/>
            <person name="Umen J.G."/>
            <person name="Toyoda A."/>
            <person name="Nozaki H."/>
        </authorList>
    </citation>
    <scope>NUCLEOTIDE SEQUENCE</scope>
    <source>
        <strain evidence="2">NIES-3786</strain>
    </source>
</reference>
<comment type="caution">
    <text evidence="2">The sequence shown here is derived from an EMBL/GenBank/DDBJ whole genome shotgun (WGS) entry which is preliminary data.</text>
</comment>
<evidence type="ECO:0000256" key="1">
    <source>
        <dbReference type="SAM" id="Phobius"/>
    </source>
</evidence>
<keyword evidence="1" id="KW-0812">Transmembrane</keyword>
<name>A0A8J4FKZ6_9CHLO</name>
<keyword evidence="1" id="KW-0472">Membrane</keyword>
<protein>
    <submittedName>
        <fullName evidence="2">Uncharacterized protein</fullName>
    </submittedName>
</protein>
<keyword evidence="3" id="KW-1185">Reference proteome</keyword>
<evidence type="ECO:0000313" key="3">
    <source>
        <dbReference type="Proteomes" id="UP000747110"/>
    </source>
</evidence>
<dbReference type="EMBL" id="BNCP01000016">
    <property type="protein sequence ID" value="GIL79394.1"/>
    <property type="molecule type" value="Genomic_DNA"/>
</dbReference>
<organism evidence="2 3">
    <name type="scientific">Volvox reticuliferus</name>
    <dbReference type="NCBI Taxonomy" id="1737510"/>
    <lineage>
        <taxon>Eukaryota</taxon>
        <taxon>Viridiplantae</taxon>
        <taxon>Chlorophyta</taxon>
        <taxon>core chlorophytes</taxon>
        <taxon>Chlorophyceae</taxon>
        <taxon>CS clade</taxon>
        <taxon>Chlamydomonadales</taxon>
        <taxon>Volvocaceae</taxon>
        <taxon>Volvox</taxon>
    </lineage>
</organism>
<dbReference type="AlphaFoldDB" id="A0A8J4FKZ6"/>
<keyword evidence="1" id="KW-1133">Transmembrane helix</keyword>
<evidence type="ECO:0000313" key="2">
    <source>
        <dbReference type="EMBL" id="GIL79394.1"/>
    </source>
</evidence>